<dbReference type="Gene3D" id="1.10.287.1490">
    <property type="match status" value="1"/>
</dbReference>
<name>A0A0F9DV85_9ZZZZ</name>
<evidence type="ECO:0000256" key="1">
    <source>
        <dbReference type="SAM" id="Coils"/>
    </source>
</evidence>
<protein>
    <submittedName>
        <fullName evidence="2">Uncharacterized protein</fullName>
    </submittedName>
</protein>
<organism evidence="2">
    <name type="scientific">marine sediment metagenome</name>
    <dbReference type="NCBI Taxonomy" id="412755"/>
    <lineage>
        <taxon>unclassified sequences</taxon>
        <taxon>metagenomes</taxon>
        <taxon>ecological metagenomes</taxon>
    </lineage>
</organism>
<gene>
    <name evidence="2" type="ORF">LCGC14_2152710</name>
</gene>
<accession>A0A0F9DV85</accession>
<proteinExistence type="predicted"/>
<reference evidence="2" key="1">
    <citation type="journal article" date="2015" name="Nature">
        <title>Complex archaea that bridge the gap between prokaryotes and eukaryotes.</title>
        <authorList>
            <person name="Spang A."/>
            <person name="Saw J.H."/>
            <person name="Jorgensen S.L."/>
            <person name="Zaremba-Niedzwiedzka K."/>
            <person name="Martijn J."/>
            <person name="Lind A.E."/>
            <person name="van Eijk R."/>
            <person name="Schleper C."/>
            <person name="Guy L."/>
            <person name="Ettema T.J."/>
        </authorList>
    </citation>
    <scope>NUCLEOTIDE SEQUENCE</scope>
</reference>
<dbReference type="EMBL" id="LAZR01027459">
    <property type="protein sequence ID" value="KKL65669.1"/>
    <property type="molecule type" value="Genomic_DNA"/>
</dbReference>
<evidence type="ECO:0000313" key="2">
    <source>
        <dbReference type="EMBL" id="KKL65669.1"/>
    </source>
</evidence>
<feature type="coiled-coil region" evidence="1">
    <location>
        <begin position="82"/>
        <end position="144"/>
    </location>
</feature>
<dbReference type="AlphaFoldDB" id="A0A0F9DV85"/>
<comment type="caution">
    <text evidence="2">The sequence shown here is derived from an EMBL/GenBank/DDBJ whole genome shotgun (WGS) entry which is preliminary data.</text>
</comment>
<feature type="non-terminal residue" evidence="2">
    <location>
        <position position="1"/>
    </location>
</feature>
<sequence length="149" mass="17081">CSRHRIPEASCSICNSGIRELQQELATLKAKIRELEGDIVEGGMKYDDEVINVAFLKAELEKAIKWGDELTDKNNKLTAPTEKAMDKIYNKWQKENEQLQQENAKLREEELRLKALIDGGDIVIKGQEKEVVKLRELLSEERKKDLTKG</sequence>
<keyword evidence="1" id="KW-0175">Coiled coil</keyword>